<dbReference type="Gene3D" id="1.10.472.140">
    <property type="match status" value="1"/>
</dbReference>
<dbReference type="OrthoDB" id="844594at2759"/>
<dbReference type="SMART" id="SM01367">
    <property type="entry name" value="DUF3452"/>
    <property type="match status" value="1"/>
</dbReference>
<evidence type="ECO:0000256" key="6">
    <source>
        <dbReference type="ARBA" id="ARBA00023242"/>
    </source>
</evidence>
<dbReference type="InterPro" id="IPR024599">
    <property type="entry name" value="RB_N"/>
</dbReference>
<evidence type="ECO:0000259" key="9">
    <source>
        <dbReference type="SMART" id="SM01368"/>
    </source>
</evidence>
<comment type="subcellular location">
    <subcellularLocation>
        <location evidence="1">Nucleus</location>
    </subcellularLocation>
</comment>
<evidence type="ECO:0000256" key="4">
    <source>
        <dbReference type="ARBA" id="ARBA00023015"/>
    </source>
</evidence>
<dbReference type="GO" id="GO:0000977">
    <property type="term" value="F:RNA polymerase II transcription regulatory region sequence-specific DNA binding"/>
    <property type="evidence" value="ECO:0007669"/>
    <property type="project" value="TreeGrafter"/>
</dbReference>
<comment type="similarity">
    <text evidence="2">Belongs to the retinoblastoma protein (RB) family.</text>
</comment>
<dbReference type="Proteomes" id="UP000050761">
    <property type="component" value="Unassembled WGS sequence"/>
</dbReference>
<dbReference type="PANTHER" id="PTHR13742:SF17">
    <property type="entry name" value="RE32990P-RELATED"/>
    <property type="match status" value="1"/>
</dbReference>
<accession>A0A183F485</accession>
<dbReference type="GO" id="GO:0005634">
    <property type="term" value="C:nucleus"/>
    <property type="evidence" value="ECO:0007669"/>
    <property type="project" value="UniProtKB-SubCell"/>
</dbReference>
<evidence type="ECO:0000256" key="7">
    <source>
        <dbReference type="ARBA" id="ARBA00023306"/>
    </source>
</evidence>
<evidence type="ECO:0000313" key="12">
    <source>
        <dbReference type="WBParaSite" id="HPBE_0000097701-mRNA-1"/>
    </source>
</evidence>
<evidence type="ECO:0000256" key="3">
    <source>
        <dbReference type="ARBA" id="ARBA00022491"/>
    </source>
</evidence>
<accession>A0A3P7TBS2</accession>
<dbReference type="InterPro" id="IPR002720">
    <property type="entry name" value="RB_A"/>
</dbReference>
<evidence type="ECO:0000313" key="10">
    <source>
        <dbReference type="EMBL" id="VDO19360.1"/>
    </source>
</evidence>
<proteinExistence type="inferred from homology"/>
<keyword evidence="6" id="KW-0539">Nucleus</keyword>
<reference evidence="10 11" key="1">
    <citation type="submission" date="2018-11" db="EMBL/GenBank/DDBJ databases">
        <authorList>
            <consortium name="Pathogen Informatics"/>
        </authorList>
    </citation>
    <scope>NUCLEOTIDE SEQUENCE [LARGE SCALE GENOMIC DNA]</scope>
</reference>
<reference evidence="12" key="2">
    <citation type="submission" date="2019-09" db="UniProtKB">
        <authorList>
            <consortium name="WormBaseParasite"/>
        </authorList>
    </citation>
    <scope>IDENTIFICATION</scope>
</reference>
<dbReference type="Gene3D" id="1.10.472.10">
    <property type="entry name" value="Cyclin-like"/>
    <property type="match status" value="2"/>
</dbReference>
<dbReference type="InterPro" id="IPR002719">
    <property type="entry name" value="RB_B"/>
</dbReference>
<feature type="domain" description="Retinoblastoma-associated protein A-box" evidence="9">
    <location>
        <begin position="422"/>
        <end position="575"/>
    </location>
</feature>
<dbReference type="GO" id="GO:0006357">
    <property type="term" value="P:regulation of transcription by RNA polymerase II"/>
    <property type="evidence" value="ECO:0007669"/>
    <property type="project" value="InterPro"/>
</dbReference>
<dbReference type="Pfam" id="PF11934">
    <property type="entry name" value="DUF3452"/>
    <property type="match status" value="1"/>
</dbReference>
<dbReference type="InterPro" id="IPR028309">
    <property type="entry name" value="RB_fam"/>
</dbReference>
<protein>
    <submittedName>
        <fullName evidence="12">DUF3452 domain-containing protein</fullName>
    </submittedName>
</protein>
<dbReference type="GO" id="GO:0030154">
    <property type="term" value="P:cell differentiation"/>
    <property type="evidence" value="ECO:0007669"/>
    <property type="project" value="TreeGrafter"/>
</dbReference>
<dbReference type="PANTHER" id="PTHR13742">
    <property type="entry name" value="RETINOBLASTOMA-ASSOCIATED PROTEIN RB -RELATED"/>
    <property type="match status" value="1"/>
</dbReference>
<evidence type="ECO:0000256" key="5">
    <source>
        <dbReference type="ARBA" id="ARBA00023163"/>
    </source>
</evidence>
<evidence type="ECO:0000256" key="1">
    <source>
        <dbReference type="ARBA" id="ARBA00004123"/>
    </source>
</evidence>
<name>A0A183F485_HELPZ</name>
<dbReference type="GO" id="GO:0005667">
    <property type="term" value="C:transcription regulator complex"/>
    <property type="evidence" value="ECO:0007669"/>
    <property type="project" value="TreeGrafter"/>
</dbReference>
<gene>
    <name evidence="10" type="ORF">HPBE_LOCUS978</name>
</gene>
<dbReference type="SMART" id="SM01368">
    <property type="entry name" value="RB_A"/>
    <property type="match status" value="1"/>
</dbReference>
<keyword evidence="5" id="KW-0804">Transcription</keyword>
<sequence>MEEAEIEESLEEGHQLKTVAEHFEIVDEDNVGVSDEVLEYTQEIGPPDEGFLHVCSAIDPGMSDELKEGVWTQVCTMLDKVDLDDETIAYVACAFYCVMMETEKFHQRPFPYSMHTILKICGVSVVEFFDKLRRWVDIATASKKIADHSHRIESSLCVSVVLYKKLLPIFRSLFQFVPSDQDESFDSNHLFTIIWLMLIIMKKSTPSEDLLTSFHLLLCIIEWVYKDLCFHDIENHIEPESGMFVSAEMAVWFNDPLIPVNHMMESKDGVRVLEVLCRSFGGVLLDAKHFRTHWFNQKRESALPHIDHKDLNISSNYKGYISSLNDMYSSLMLKKGELDERMFLPLDISNVFEPAFDSSAIELLRRGSTDTRFADAELLLTMSTQNCLEKLAEPRHSPSRGDARTYIISSQQLRPLCPIVQTEADATSAQRLSAIVPSDYKLEGSALQRYCFQTKDNPLSVIELSAYMIGERFVERVAAECQEELVDPTVSQSPDEHRKAMTMLFYVLVEHIVLGERKQNPDRDPQGLLRKEEFLSAVFCCAMELVLFVQDSEREFPWCLEELAWTHDSPLWTSLSRKPDSVPSCEEAWGNPRSPTSASPAKRMRFELEQSSLSQCQLPPCSAQMSFFSKLYFLASKRLSDLCERIRIDERGRRMMWTVFEYILKDERSLFMDRHLDQNLLCIV</sequence>
<dbReference type="GO" id="GO:2000134">
    <property type="term" value="P:negative regulation of G1/S transition of mitotic cell cycle"/>
    <property type="evidence" value="ECO:0007669"/>
    <property type="project" value="TreeGrafter"/>
</dbReference>
<dbReference type="AlphaFoldDB" id="A0A183F485"/>
<dbReference type="WBParaSite" id="HPBE_0000097701-mRNA-1">
    <property type="protein sequence ID" value="HPBE_0000097701-mRNA-1"/>
    <property type="gene ID" value="HPBE_0000097701"/>
</dbReference>
<evidence type="ECO:0000313" key="11">
    <source>
        <dbReference type="Proteomes" id="UP000050761"/>
    </source>
</evidence>
<dbReference type="Pfam" id="PF01858">
    <property type="entry name" value="RB_A"/>
    <property type="match status" value="1"/>
</dbReference>
<evidence type="ECO:0000259" key="8">
    <source>
        <dbReference type="SMART" id="SM01367"/>
    </source>
</evidence>
<keyword evidence="7" id="KW-0131">Cell cycle</keyword>
<keyword evidence="11" id="KW-1185">Reference proteome</keyword>
<dbReference type="Pfam" id="PF01857">
    <property type="entry name" value="RB_B"/>
    <property type="match status" value="1"/>
</dbReference>
<dbReference type="EMBL" id="UZAH01000912">
    <property type="protein sequence ID" value="VDO19360.1"/>
    <property type="molecule type" value="Genomic_DNA"/>
</dbReference>
<dbReference type="InterPro" id="IPR036915">
    <property type="entry name" value="Cyclin-like_sf"/>
</dbReference>
<organism evidence="11 12">
    <name type="scientific">Heligmosomoides polygyrus</name>
    <name type="common">Parasitic roundworm</name>
    <dbReference type="NCBI Taxonomy" id="6339"/>
    <lineage>
        <taxon>Eukaryota</taxon>
        <taxon>Metazoa</taxon>
        <taxon>Ecdysozoa</taxon>
        <taxon>Nematoda</taxon>
        <taxon>Chromadorea</taxon>
        <taxon>Rhabditida</taxon>
        <taxon>Rhabditina</taxon>
        <taxon>Rhabditomorpha</taxon>
        <taxon>Strongyloidea</taxon>
        <taxon>Heligmosomidae</taxon>
        <taxon>Heligmosomoides</taxon>
    </lineage>
</organism>
<feature type="domain" description="Retinoblastoma-associated protein N-terminal" evidence="8">
    <location>
        <begin position="106"/>
        <end position="227"/>
    </location>
</feature>
<dbReference type="SUPFAM" id="SSF47954">
    <property type="entry name" value="Cyclin-like"/>
    <property type="match status" value="2"/>
</dbReference>
<evidence type="ECO:0000256" key="2">
    <source>
        <dbReference type="ARBA" id="ARBA00009475"/>
    </source>
</evidence>
<keyword evidence="3" id="KW-0678">Repressor</keyword>
<keyword evidence="4" id="KW-0805">Transcription regulation</keyword>
<dbReference type="GO" id="GO:0000785">
    <property type="term" value="C:chromatin"/>
    <property type="evidence" value="ECO:0007669"/>
    <property type="project" value="TreeGrafter"/>
</dbReference>